<reference evidence="2" key="2">
    <citation type="submission" date="2020-09" db="EMBL/GenBank/DDBJ databases">
        <authorList>
            <person name="Sun Q."/>
            <person name="Ohkuma M."/>
        </authorList>
    </citation>
    <scope>NUCLEOTIDE SEQUENCE</scope>
    <source>
        <strain evidence="2">JCM 4714</strain>
    </source>
</reference>
<protein>
    <recommendedName>
        <fullName evidence="1">DUF8094 domain-containing protein</fullName>
    </recommendedName>
</protein>
<evidence type="ECO:0000313" key="3">
    <source>
        <dbReference type="Proteomes" id="UP000655443"/>
    </source>
</evidence>
<dbReference type="RefSeq" id="WP_189957748.1">
    <property type="nucleotide sequence ID" value="NZ_BMVG01000028.1"/>
</dbReference>
<dbReference type="AlphaFoldDB" id="A0A919D7R6"/>
<comment type="caution">
    <text evidence="2">The sequence shown here is derived from an EMBL/GenBank/DDBJ whole genome shotgun (WGS) entry which is preliminary data.</text>
</comment>
<dbReference type="EMBL" id="BMVG01000028">
    <property type="protein sequence ID" value="GHE11423.1"/>
    <property type="molecule type" value="Genomic_DNA"/>
</dbReference>
<keyword evidence="3" id="KW-1185">Reference proteome</keyword>
<reference evidence="2" key="1">
    <citation type="journal article" date="2014" name="Int. J. Syst. Evol. Microbiol.">
        <title>Complete genome sequence of Corynebacterium casei LMG S-19264T (=DSM 44701T), isolated from a smear-ripened cheese.</title>
        <authorList>
            <consortium name="US DOE Joint Genome Institute (JGI-PGF)"/>
            <person name="Walter F."/>
            <person name="Albersmeier A."/>
            <person name="Kalinowski J."/>
            <person name="Ruckert C."/>
        </authorList>
    </citation>
    <scope>NUCLEOTIDE SEQUENCE</scope>
    <source>
        <strain evidence="2">JCM 4714</strain>
    </source>
</reference>
<evidence type="ECO:0000259" key="1">
    <source>
        <dbReference type="Pfam" id="PF26366"/>
    </source>
</evidence>
<feature type="domain" description="DUF8094" evidence="1">
    <location>
        <begin position="35"/>
        <end position="301"/>
    </location>
</feature>
<organism evidence="2 3">
    <name type="scientific">Streptomyces alanosinicus</name>
    <dbReference type="NCBI Taxonomy" id="68171"/>
    <lineage>
        <taxon>Bacteria</taxon>
        <taxon>Bacillati</taxon>
        <taxon>Actinomycetota</taxon>
        <taxon>Actinomycetes</taxon>
        <taxon>Kitasatosporales</taxon>
        <taxon>Streptomycetaceae</taxon>
        <taxon>Streptomyces</taxon>
    </lineage>
</organism>
<sequence length="316" mass="34395">MDSAPSAKAKPPVSVDEAQRVLKALDKKDDSDSLSPSYWRSIQEGPWLDRTLARIDSIKARGRDESQNPTNRPHVDPAVRAWVAMPDTAGAGSWILGAQQVSSYAIGGEFKNTVSMRWSLIHRADDGGAWRTAFTADAPSKEDVPQIAVDGNGTAQIVAPNAHLAVQPGKACGAYFDYVTRKSADEHLRWSSQIDTYRATYGQTKPIREQLGNAESVNIQTKAQRAPVGPAWQTKDGGALVACVDVNTVTADMGPGRWLKLTTSGWDGTTGIRWNKFTQTMMQMTILKVPAGSSDISIAAQSTWPYKFDGTEYSEH</sequence>
<name>A0A919D7R6_9ACTN</name>
<dbReference type="Pfam" id="PF26366">
    <property type="entry name" value="DUF8094"/>
    <property type="match status" value="1"/>
</dbReference>
<dbReference type="Proteomes" id="UP000655443">
    <property type="component" value="Unassembled WGS sequence"/>
</dbReference>
<dbReference type="InterPro" id="IPR058407">
    <property type="entry name" value="DUF8094"/>
</dbReference>
<proteinExistence type="predicted"/>
<evidence type="ECO:0000313" key="2">
    <source>
        <dbReference type="EMBL" id="GHE11423.1"/>
    </source>
</evidence>
<gene>
    <name evidence="2" type="ORF">GCM10010339_71230</name>
</gene>
<accession>A0A919D7R6</accession>